<feature type="transmembrane region" description="Helical" evidence="5">
    <location>
        <begin position="217"/>
        <end position="237"/>
    </location>
</feature>
<keyword evidence="3 5" id="KW-1133">Transmembrane helix</keyword>
<keyword evidence="8" id="KW-1185">Reference proteome</keyword>
<dbReference type="Proteomes" id="UP000623842">
    <property type="component" value="Unassembled WGS sequence"/>
</dbReference>
<dbReference type="AlphaFoldDB" id="A0A919BK32"/>
<evidence type="ECO:0000256" key="2">
    <source>
        <dbReference type="ARBA" id="ARBA00022692"/>
    </source>
</evidence>
<dbReference type="Pfam" id="PF04893">
    <property type="entry name" value="Yip1"/>
    <property type="match status" value="1"/>
</dbReference>
<reference evidence="7" key="1">
    <citation type="journal article" date="2014" name="Int. J. Syst. Evol. Microbiol.">
        <title>Complete genome sequence of Corynebacterium casei LMG S-19264T (=DSM 44701T), isolated from a smear-ripened cheese.</title>
        <authorList>
            <consortium name="US DOE Joint Genome Institute (JGI-PGF)"/>
            <person name="Walter F."/>
            <person name="Albersmeier A."/>
            <person name="Kalinowski J."/>
            <person name="Ruckert C."/>
        </authorList>
    </citation>
    <scope>NUCLEOTIDE SEQUENCE</scope>
    <source>
        <strain evidence="7">KCTC 42731</strain>
    </source>
</reference>
<dbReference type="EMBL" id="BNCK01000004">
    <property type="protein sequence ID" value="GHF92627.1"/>
    <property type="molecule type" value="Genomic_DNA"/>
</dbReference>
<sequence length="239" mass="26612">MKESSNAFAASIDALISPEQAFNTVKEKKGWSWVPFIFVVVAMLATYSYYFSVVDAEWLQNQNIEQITKNNAMSDDEIKAMRETMSIDVLKYGTLIGGPLTLIVVSLIFAVYLNIASKISTKSEYTFTQWYGFTWWANMPLVVASLVSILVIVFAPDGKIAMQDLQPASLNSLLLGLDMGNAWYGFAEAINVFTFWSIFLTTVGIKAYLNIETNKSFTIAVIPSAVIFSCWAIYITFAG</sequence>
<feature type="transmembrane region" description="Helical" evidence="5">
    <location>
        <begin position="135"/>
        <end position="155"/>
    </location>
</feature>
<proteinExistence type="predicted"/>
<comment type="caution">
    <text evidence="7">The sequence shown here is derived from an EMBL/GenBank/DDBJ whole genome shotgun (WGS) entry which is preliminary data.</text>
</comment>
<feature type="transmembrane region" description="Helical" evidence="5">
    <location>
        <begin position="30"/>
        <end position="50"/>
    </location>
</feature>
<keyword evidence="2 5" id="KW-0812">Transmembrane</keyword>
<gene>
    <name evidence="7" type="ORF">GCM10017161_21000</name>
</gene>
<evidence type="ECO:0000313" key="7">
    <source>
        <dbReference type="EMBL" id="GHF92627.1"/>
    </source>
</evidence>
<accession>A0A919BK32</accession>
<comment type="subcellular location">
    <subcellularLocation>
        <location evidence="1">Membrane</location>
        <topology evidence="1">Multi-pass membrane protein</topology>
    </subcellularLocation>
</comment>
<feature type="domain" description="Yip1" evidence="6">
    <location>
        <begin position="13"/>
        <end position="233"/>
    </location>
</feature>
<keyword evidence="4 5" id="KW-0472">Membrane</keyword>
<feature type="transmembrane region" description="Helical" evidence="5">
    <location>
        <begin position="182"/>
        <end position="205"/>
    </location>
</feature>
<evidence type="ECO:0000256" key="1">
    <source>
        <dbReference type="ARBA" id="ARBA00004141"/>
    </source>
</evidence>
<reference evidence="7" key="2">
    <citation type="submission" date="2020-09" db="EMBL/GenBank/DDBJ databases">
        <authorList>
            <person name="Sun Q."/>
            <person name="Kim S."/>
        </authorList>
    </citation>
    <scope>NUCLEOTIDE SEQUENCE</scope>
    <source>
        <strain evidence="7">KCTC 42731</strain>
    </source>
</reference>
<evidence type="ECO:0000256" key="3">
    <source>
        <dbReference type="ARBA" id="ARBA00022989"/>
    </source>
</evidence>
<feature type="transmembrane region" description="Helical" evidence="5">
    <location>
        <begin position="92"/>
        <end position="115"/>
    </location>
</feature>
<evidence type="ECO:0000256" key="4">
    <source>
        <dbReference type="ARBA" id="ARBA00023136"/>
    </source>
</evidence>
<evidence type="ECO:0000259" key="6">
    <source>
        <dbReference type="Pfam" id="PF04893"/>
    </source>
</evidence>
<evidence type="ECO:0000313" key="8">
    <source>
        <dbReference type="Proteomes" id="UP000623842"/>
    </source>
</evidence>
<organism evidence="7 8">
    <name type="scientific">Thalassotalea marina</name>
    <dbReference type="NCBI Taxonomy" id="1673741"/>
    <lineage>
        <taxon>Bacteria</taxon>
        <taxon>Pseudomonadati</taxon>
        <taxon>Pseudomonadota</taxon>
        <taxon>Gammaproteobacteria</taxon>
        <taxon>Alteromonadales</taxon>
        <taxon>Colwelliaceae</taxon>
        <taxon>Thalassotalea</taxon>
    </lineage>
</organism>
<dbReference type="InterPro" id="IPR006977">
    <property type="entry name" value="Yip1_dom"/>
</dbReference>
<name>A0A919BK32_9GAMM</name>
<dbReference type="GO" id="GO:0016020">
    <property type="term" value="C:membrane"/>
    <property type="evidence" value="ECO:0007669"/>
    <property type="project" value="UniProtKB-SubCell"/>
</dbReference>
<protein>
    <recommendedName>
        <fullName evidence="6">Yip1 domain-containing protein</fullName>
    </recommendedName>
</protein>
<evidence type="ECO:0000256" key="5">
    <source>
        <dbReference type="SAM" id="Phobius"/>
    </source>
</evidence>
<dbReference type="RefSeq" id="WP_189770131.1">
    <property type="nucleotide sequence ID" value="NZ_BNCK01000004.1"/>
</dbReference>